<dbReference type="PRINTS" id="PR00364">
    <property type="entry name" value="DISEASERSIST"/>
</dbReference>
<feature type="domain" description="NB-ARC" evidence="2">
    <location>
        <begin position="16"/>
        <end position="77"/>
    </location>
</feature>
<dbReference type="InterPro" id="IPR032675">
    <property type="entry name" value="LRR_dom_sf"/>
</dbReference>
<reference evidence="3" key="1">
    <citation type="submission" date="2023-07" db="EMBL/GenBank/DDBJ databases">
        <title>draft genome sequence of fig (Ficus carica).</title>
        <authorList>
            <person name="Takahashi T."/>
            <person name="Nishimura K."/>
        </authorList>
    </citation>
    <scope>NUCLEOTIDE SEQUENCE</scope>
</reference>
<dbReference type="PANTHER" id="PTHR36766">
    <property type="entry name" value="PLANT BROAD-SPECTRUM MILDEW RESISTANCE PROTEIN RPW8"/>
    <property type="match status" value="1"/>
</dbReference>
<comment type="caution">
    <text evidence="3">The sequence shown here is derived from an EMBL/GenBank/DDBJ whole genome shotgun (WGS) entry which is preliminary data.</text>
</comment>
<keyword evidence="4" id="KW-1185">Reference proteome</keyword>
<dbReference type="Pfam" id="PF00931">
    <property type="entry name" value="NB-ARC"/>
    <property type="match status" value="1"/>
</dbReference>
<dbReference type="Gene3D" id="3.40.50.300">
    <property type="entry name" value="P-loop containing nucleotide triphosphate hydrolases"/>
    <property type="match status" value="1"/>
</dbReference>
<gene>
    <name evidence="3" type="ORF">TIFTF001_022731</name>
</gene>
<dbReference type="EMBL" id="BTGU01000047">
    <property type="protein sequence ID" value="GMN53586.1"/>
    <property type="molecule type" value="Genomic_DNA"/>
</dbReference>
<dbReference type="SUPFAM" id="SSF52058">
    <property type="entry name" value="L domain-like"/>
    <property type="match status" value="1"/>
</dbReference>
<dbReference type="GO" id="GO:0006952">
    <property type="term" value="P:defense response"/>
    <property type="evidence" value="ECO:0007669"/>
    <property type="project" value="UniProtKB-KW"/>
</dbReference>
<protein>
    <recommendedName>
        <fullName evidence="2">NB-ARC domain-containing protein</fullName>
    </recommendedName>
</protein>
<dbReference type="InterPro" id="IPR027417">
    <property type="entry name" value="P-loop_NTPase"/>
</dbReference>
<evidence type="ECO:0000256" key="1">
    <source>
        <dbReference type="ARBA" id="ARBA00022821"/>
    </source>
</evidence>
<evidence type="ECO:0000313" key="3">
    <source>
        <dbReference type="EMBL" id="GMN53586.1"/>
    </source>
</evidence>
<dbReference type="GO" id="GO:0043531">
    <property type="term" value="F:ADP binding"/>
    <property type="evidence" value="ECO:0007669"/>
    <property type="project" value="InterPro"/>
</dbReference>
<evidence type="ECO:0000313" key="4">
    <source>
        <dbReference type="Proteomes" id="UP001187192"/>
    </source>
</evidence>
<accession>A0AA88AZN4</accession>
<organism evidence="3 4">
    <name type="scientific">Ficus carica</name>
    <name type="common">Common fig</name>
    <dbReference type="NCBI Taxonomy" id="3494"/>
    <lineage>
        <taxon>Eukaryota</taxon>
        <taxon>Viridiplantae</taxon>
        <taxon>Streptophyta</taxon>
        <taxon>Embryophyta</taxon>
        <taxon>Tracheophyta</taxon>
        <taxon>Spermatophyta</taxon>
        <taxon>Magnoliopsida</taxon>
        <taxon>eudicotyledons</taxon>
        <taxon>Gunneridae</taxon>
        <taxon>Pentapetalae</taxon>
        <taxon>rosids</taxon>
        <taxon>fabids</taxon>
        <taxon>Rosales</taxon>
        <taxon>Moraceae</taxon>
        <taxon>Ficeae</taxon>
        <taxon>Ficus</taxon>
    </lineage>
</organism>
<dbReference type="Gene3D" id="3.80.10.10">
    <property type="entry name" value="Ribonuclease Inhibitor"/>
    <property type="match status" value="1"/>
</dbReference>
<name>A0AA88AZN4_FICCA</name>
<dbReference type="Proteomes" id="UP001187192">
    <property type="component" value="Unassembled WGS sequence"/>
</dbReference>
<dbReference type="SUPFAM" id="SSF52540">
    <property type="entry name" value="P-loop containing nucleoside triphosphate hydrolases"/>
    <property type="match status" value="1"/>
</dbReference>
<dbReference type="InterPro" id="IPR002182">
    <property type="entry name" value="NB-ARC"/>
</dbReference>
<sequence>MVASITRRNVEDLDFKQLVELLSESLHGKQYLIVLDDVWNDDRTEWMELKDVFRAGASGSAIILTSRSLKVASVARTVHPFRTCDKIHDLIHDLAIDVAGKQCQHLFDSQSSFSETIHRRAFHVSFGSDVAYAEQVSASLKGAENLRSILLPSHSWRKVRGRADDKVFNAIISRYRFLWVLDMHALGIKKVPYSIGKLKHLRYLDLFRNEDII</sequence>
<dbReference type="PANTHER" id="PTHR36766:SF70">
    <property type="entry name" value="DISEASE RESISTANCE PROTEIN RGA4"/>
    <property type="match status" value="1"/>
</dbReference>
<keyword evidence="1" id="KW-0611">Plant defense</keyword>
<evidence type="ECO:0000259" key="2">
    <source>
        <dbReference type="Pfam" id="PF00931"/>
    </source>
</evidence>
<dbReference type="AlphaFoldDB" id="A0AA88AZN4"/>
<proteinExistence type="predicted"/>
<dbReference type="Gramene" id="FCD_00017634-RA">
    <property type="protein sequence ID" value="FCD_00017634-RA:cds"/>
    <property type="gene ID" value="FCD_00017634"/>
</dbReference>